<dbReference type="GO" id="GO:0032259">
    <property type="term" value="P:methylation"/>
    <property type="evidence" value="ECO:0007669"/>
    <property type="project" value="UniProtKB-KW"/>
</dbReference>
<evidence type="ECO:0000256" key="5">
    <source>
        <dbReference type="ARBA" id="ARBA00022603"/>
    </source>
</evidence>
<evidence type="ECO:0000256" key="8">
    <source>
        <dbReference type="ARBA" id="ARBA00022692"/>
    </source>
</evidence>
<dbReference type="NCBIfam" id="NF045656">
    <property type="entry name" value="MeththiolMtaseMddA"/>
    <property type="match status" value="1"/>
</dbReference>
<name>A0A7D3XBU7_9SPHN</name>
<feature type="transmembrane region" description="Helical" evidence="12">
    <location>
        <begin position="82"/>
        <end position="101"/>
    </location>
</feature>
<keyword evidence="15" id="KW-1185">Reference proteome</keyword>
<comment type="function">
    <text evidence="1">Catalyzes the methylation of methanethiol (MeSH) to yield dimethylsulphide (DMS).</text>
</comment>
<gene>
    <name evidence="14" type="ORF">HQR01_02510</name>
</gene>
<dbReference type="InterPro" id="IPR009915">
    <property type="entry name" value="NnrU_dom"/>
</dbReference>
<dbReference type="PANTHER" id="PTHR31040:SF1">
    <property type="entry name" value="NURIM"/>
    <property type="match status" value="1"/>
</dbReference>
<evidence type="ECO:0000256" key="1">
    <source>
        <dbReference type="ARBA" id="ARBA00002096"/>
    </source>
</evidence>
<evidence type="ECO:0000256" key="6">
    <source>
        <dbReference type="ARBA" id="ARBA00022679"/>
    </source>
</evidence>
<feature type="transmembrane region" description="Helical" evidence="12">
    <location>
        <begin position="40"/>
        <end position="61"/>
    </location>
</feature>
<dbReference type="Pfam" id="PF07298">
    <property type="entry name" value="NnrU"/>
    <property type="match status" value="1"/>
</dbReference>
<reference evidence="14 15" key="1">
    <citation type="submission" date="2020-05" db="EMBL/GenBank/DDBJ databases">
        <title>Erythrobacter mangrovi sp. nov., isolated from rhizosphere soil of mangrove plant (Kandelia candel).</title>
        <authorList>
            <person name="Ye Y.H."/>
        </authorList>
    </citation>
    <scope>NUCLEOTIDE SEQUENCE [LARGE SCALE GENOMIC DNA]</scope>
    <source>
        <strain evidence="14 15">EB310</strain>
    </source>
</reference>
<evidence type="ECO:0000313" key="15">
    <source>
        <dbReference type="Proteomes" id="UP000504693"/>
    </source>
</evidence>
<dbReference type="Proteomes" id="UP000504693">
    <property type="component" value="Chromosome"/>
</dbReference>
<organism evidence="14 15">
    <name type="scientific">Erythrobacter mangrovi</name>
    <dbReference type="NCBI Taxonomy" id="2739433"/>
    <lineage>
        <taxon>Bacteria</taxon>
        <taxon>Pseudomonadati</taxon>
        <taxon>Pseudomonadota</taxon>
        <taxon>Alphaproteobacteria</taxon>
        <taxon>Sphingomonadales</taxon>
        <taxon>Erythrobacteraceae</taxon>
        <taxon>Erythrobacter/Porphyrobacter group</taxon>
        <taxon>Erythrobacter</taxon>
    </lineage>
</organism>
<comment type="catalytic activity">
    <reaction evidence="11">
        <text>methanethiol + S-adenosyl-L-methionine = dimethyl sulfide + S-adenosyl-L-homocysteine + H(+)</text>
        <dbReference type="Rhea" id="RHEA:50428"/>
        <dbReference type="ChEBI" id="CHEBI:15378"/>
        <dbReference type="ChEBI" id="CHEBI:16007"/>
        <dbReference type="ChEBI" id="CHEBI:17437"/>
        <dbReference type="ChEBI" id="CHEBI:57856"/>
        <dbReference type="ChEBI" id="CHEBI:59789"/>
        <dbReference type="EC" id="2.1.1.334"/>
    </reaction>
</comment>
<evidence type="ECO:0000259" key="13">
    <source>
        <dbReference type="Pfam" id="PF07298"/>
    </source>
</evidence>
<evidence type="ECO:0000256" key="9">
    <source>
        <dbReference type="ARBA" id="ARBA00022989"/>
    </source>
</evidence>
<feature type="transmembrane region" description="Helical" evidence="12">
    <location>
        <begin position="7"/>
        <end position="28"/>
    </location>
</feature>
<dbReference type="InterPro" id="IPR054700">
    <property type="entry name" value="MddA"/>
</dbReference>
<dbReference type="Gene3D" id="1.20.120.1630">
    <property type="match status" value="1"/>
</dbReference>
<evidence type="ECO:0000256" key="10">
    <source>
        <dbReference type="ARBA" id="ARBA00023136"/>
    </source>
</evidence>
<evidence type="ECO:0000256" key="4">
    <source>
        <dbReference type="ARBA" id="ARBA00012149"/>
    </source>
</evidence>
<feature type="transmembrane region" description="Helical" evidence="12">
    <location>
        <begin position="121"/>
        <end position="143"/>
    </location>
</feature>
<dbReference type="AlphaFoldDB" id="A0A7D3XBU7"/>
<dbReference type="EC" id="2.1.1.334" evidence="4"/>
<feature type="domain" description="NnrU" evidence="13">
    <location>
        <begin position="48"/>
        <end position="211"/>
    </location>
</feature>
<evidence type="ECO:0000256" key="2">
    <source>
        <dbReference type="ARBA" id="ARBA00004141"/>
    </source>
</evidence>
<comment type="subcellular location">
    <subcellularLocation>
        <location evidence="2">Membrane</location>
        <topology evidence="2">Multi-pass membrane protein</topology>
    </subcellularLocation>
</comment>
<accession>A0A7D3XBU7</accession>
<dbReference type="EMBL" id="CP053921">
    <property type="protein sequence ID" value="QKG72635.1"/>
    <property type="molecule type" value="Genomic_DNA"/>
</dbReference>
<evidence type="ECO:0000256" key="3">
    <source>
        <dbReference type="ARBA" id="ARBA00010631"/>
    </source>
</evidence>
<dbReference type="GO" id="GO:0008168">
    <property type="term" value="F:methyltransferase activity"/>
    <property type="evidence" value="ECO:0007669"/>
    <property type="project" value="UniProtKB-KW"/>
</dbReference>
<dbReference type="InterPro" id="IPR033580">
    <property type="entry name" value="Nurim-like"/>
</dbReference>
<keyword evidence="10 12" id="KW-0472">Membrane</keyword>
<keyword evidence="8 12" id="KW-0812">Transmembrane</keyword>
<keyword evidence="5 14" id="KW-0489">Methyltransferase</keyword>
<proteinExistence type="inferred from homology"/>
<evidence type="ECO:0000256" key="7">
    <source>
        <dbReference type="ARBA" id="ARBA00022691"/>
    </source>
</evidence>
<evidence type="ECO:0000256" key="11">
    <source>
        <dbReference type="ARBA" id="ARBA00048134"/>
    </source>
</evidence>
<sequence>MAISVAVYFAFFGAFLYLVGFVGEFAFMPTHLDKGGAAPPLQSVIIDIALIALFGLQHSVMARPGFKARITKIIPAAMERSVYCLATVAALVILFAGWHPIEGTLWRIEGELGQAIMNGLFWAGFGIVFISTWLINHFELFGLQQAWLNLRGSQPSAPVMRTPMFYKLVRHPIYAGFFLAFWATATMTYGHLLFAVGMTIYIMIGIAHEERDLMNLFGDQYAEYRKSVGAFIPGIGKKA</sequence>
<dbReference type="PANTHER" id="PTHR31040">
    <property type="entry name" value="NURIM"/>
    <property type="match status" value="1"/>
</dbReference>
<keyword evidence="6 14" id="KW-0808">Transferase</keyword>
<evidence type="ECO:0000256" key="12">
    <source>
        <dbReference type="SAM" id="Phobius"/>
    </source>
</evidence>
<dbReference type="KEGG" id="emv:HQR01_02510"/>
<keyword evidence="9 12" id="KW-1133">Transmembrane helix</keyword>
<comment type="similarity">
    <text evidence="3">Belongs to the nurim family.</text>
</comment>
<protein>
    <recommendedName>
        <fullName evidence="4">methanethiol S-methyltransferase</fullName>
        <ecNumber evidence="4">2.1.1.334</ecNumber>
    </recommendedName>
</protein>
<evidence type="ECO:0000313" key="14">
    <source>
        <dbReference type="EMBL" id="QKG72635.1"/>
    </source>
</evidence>
<dbReference type="GO" id="GO:0016020">
    <property type="term" value="C:membrane"/>
    <property type="evidence" value="ECO:0007669"/>
    <property type="project" value="UniProtKB-SubCell"/>
</dbReference>
<keyword evidence="7" id="KW-0949">S-adenosyl-L-methionine</keyword>